<feature type="transmembrane region" description="Helical" evidence="6">
    <location>
        <begin position="21"/>
        <end position="46"/>
    </location>
</feature>
<comment type="caution">
    <text evidence="8">The sequence shown here is derived from an EMBL/GenBank/DDBJ whole genome shotgun (WGS) entry which is preliminary data.</text>
</comment>
<dbReference type="Proteomes" id="UP000518315">
    <property type="component" value="Unassembled WGS sequence"/>
</dbReference>
<dbReference type="InterPro" id="IPR002293">
    <property type="entry name" value="AA/rel_permease1"/>
</dbReference>
<proteinExistence type="predicted"/>
<keyword evidence="4 6" id="KW-1133">Transmembrane helix</keyword>
<dbReference type="PIRSF" id="PIRSF006060">
    <property type="entry name" value="AA_transporter"/>
    <property type="match status" value="1"/>
</dbReference>
<dbReference type="Pfam" id="PF13520">
    <property type="entry name" value="AA_permease_2"/>
    <property type="match status" value="1"/>
</dbReference>
<keyword evidence="2" id="KW-1003">Cell membrane</keyword>
<dbReference type="InterPro" id="IPR050367">
    <property type="entry name" value="APC_superfamily"/>
</dbReference>
<evidence type="ECO:0000256" key="2">
    <source>
        <dbReference type="ARBA" id="ARBA00022475"/>
    </source>
</evidence>
<dbReference type="GO" id="GO:0022857">
    <property type="term" value="F:transmembrane transporter activity"/>
    <property type="evidence" value="ECO:0007669"/>
    <property type="project" value="InterPro"/>
</dbReference>
<feature type="transmembrane region" description="Helical" evidence="6">
    <location>
        <begin position="239"/>
        <end position="259"/>
    </location>
</feature>
<sequence>MSDSQKVTDNGLRTGTLGAAAITLMVISAVAPLTNMAGILPVAILFGNGTAIVPAFILMMLLVLVFSVGYVTMSRYVPNSGAFYTMITRGLGPTLGGAAALVALLGYNCMQIGMSGMFGPVTADLIKTSVGIDLPWWVYSLGASLIIGFLAYRRVDFSAKVLALLVLAEFAVVFVLDILIVHQGVPGGFSLAPLSLSGMPSGAALGVTFVFAFGCYIGIEATTIYSAEAHNPRVTIPRATYASVLLIGGFYSLSAIWIVEAAGTATIVDQLKQLQDPVQFVFNISDQFGGRILSDMMRVLFVTSVFACLLAFHNHVARYFYFLGKEGMMPHWLGKTHPSYQSPYRGTILQTVIAMAVIGTFAAFGMDPLLTLFAWIANIAVICVITLMLLVCIAVIVFFVQNPELEPGQPIKTKLMPALAAIGFALVGYFGVSGFDILTGASGPLAIALPSLILVAAVIGAIRAKTRPGLVVALSTDPV</sequence>
<dbReference type="EMBL" id="JACHXH010000041">
    <property type="protein sequence ID" value="MBB3138943.1"/>
    <property type="molecule type" value="Genomic_DNA"/>
</dbReference>
<feature type="transmembrane region" description="Helical" evidence="6">
    <location>
        <begin position="52"/>
        <end position="73"/>
    </location>
</feature>
<reference evidence="7 10" key="2">
    <citation type="submission" date="2020-08" db="EMBL/GenBank/DDBJ databases">
        <title>Genomic Encyclopedia of Type Strains, Phase III (KMG-III): the genomes of soil and plant-associated and newly described type strains.</title>
        <authorList>
            <person name="Whitman W."/>
        </authorList>
    </citation>
    <scope>NUCLEOTIDE SEQUENCE [LARGE SCALE GENOMIC DNA]</scope>
    <source>
        <strain evidence="7 10">CECT 4113</strain>
    </source>
</reference>
<dbReference type="AlphaFoldDB" id="A0A427M7D8"/>
<feature type="transmembrane region" description="Helical" evidence="6">
    <location>
        <begin position="344"/>
        <end position="366"/>
    </location>
</feature>
<evidence type="ECO:0000256" key="3">
    <source>
        <dbReference type="ARBA" id="ARBA00022692"/>
    </source>
</evidence>
<dbReference type="Gene3D" id="1.20.1740.10">
    <property type="entry name" value="Amino acid/polyamine transporter I"/>
    <property type="match status" value="1"/>
</dbReference>
<name>A0A427M7D8_9HYPH</name>
<dbReference type="EMBL" id="RJJT01000038">
    <property type="protein sequence ID" value="RSB60435.1"/>
    <property type="molecule type" value="Genomic_DNA"/>
</dbReference>
<evidence type="ECO:0000313" key="9">
    <source>
        <dbReference type="Proteomes" id="UP000277279"/>
    </source>
</evidence>
<feature type="transmembrane region" description="Helical" evidence="6">
    <location>
        <begin position="441"/>
        <end position="462"/>
    </location>
</feature>
<comment type="subcellular location">
    <subcellularLocation>
        <location evidence="1">Cell membrane</location>
        <topology evidence="1">Multi-pass membrane protein</topology>
    </subcellularLocation>
</comment>
<evidence type="ECO:0000313" key="7">
    <source>
        <dbReference type="EMBL" id="MBB3138943.1"/>
    </source>
</evidence>
<dbReference type="Proteomes" id="UP000277279">
    <property type="component" value="Unassembled WGS sequence"/>
</dbReference>
<evidence type="ECO:0000313" key="10">
    <source>
        <dbReference type="Proteomes" id="UP000518315"/>
    </source>
</evidence>
<keyword evidence="10" id="KW-1185">Reference proteome</keyword>
<evidence type="ECO:0000313" key="8">
    <source>
        <dbReference type="EMBL" id="RSB60435.1"/>
    </source>
</evidence>
<dbReference type="PANTHER" id="PTHR42770">
    <property type="entry name" value="AMINO ACID TRANSPORTER-RELATED"/>
    <property type="match status" value="1"/>
</dbReference>
<organism evidence="8 9">
    <name type="scientific">Rhizobium pisi</name>
    <dbReference type="NCBI Taxonomy" id="574561"/>
    <lineage>
        <taxon>Bacteria</taxon>
        <taxon>Pseudomonadati</taxon>
        <taxon>Pseudomonadota</taxon>
        <taxon>Alphaproteobacteria</taxon>
        <taxon>Hyphomicrobiales</taxon>
        <taxon>Rhizobiaceae</taxon>
        <taxon>Rhizobium/Agrobacterium group</taxon>
        <taxon>Rhizobium</taxon>
    </lineage>
</organism>
<evidence type="ECO:0000256" key="5">
    <source>
        <dbReference type="ARBA" id="ARBA00023136"/>
    </source>
</evidence>
<feature type="transmembrane region" description="Helical" evidence="6">
    <location>
        <begin position="202"/>
        <end position="227"/>
    </location>
</feature>
<protein>
    <submittedName>
        <fullName evidence="8">APC family permease</fullName>
    </submittedName>
    <submittedName>
        <fullName evidence="7">Amino acid transporter</fullName>
    </submittedName>
</protein>
<reference evidence="8 9" key="1">
    <citation type="submission" date="2018-11" db="EMBL/GenBank/DDBJ databases">
        <authorList>
            <person name="Huo Y."/>
        </authorList>
    </citation>
    <scope>NUCLEOTIDE SEQUENCE [LARGE SCALE GENOMIC DNA]</scope>
    <source>
        <strain evidence="8 9">DSM 30132</strain>
    </source>
</reference>
<feature type="transmembrane region" description="Helical" evidence="6">
    <location>
        <begin position="372"/>
        <end position="400"/>
    </location>
</feature>
<gene>
    <name evidence="8" type="ORF">EFD55_31610</name>
    <name evidence="7" type="ORF">FHS26_006723</name>
</gene>
<dbReference type="OrthoDB" id="9804700at2"/>
<evidence type="ECO:0000256" key="6">
    <source>
        <dbReference type="SAM" id="Phobius"/>
    </source>
</evidence>
<feature type="transmembrane region" description="Helical" evidence="6">
    <location>
        <begin position="134"/>
        <end position="152"/>
    </location>
</feature>
<dbReference type="PANTHER" id="PTHR42770:SF16">
    <property type="entry name" value="AMINO ACID PERMEASE"/>
    <property type="match status" value="1"/>
</dbReference>
<feature type="transmembrane region" description="Helical" evidence="6">
    <location>
        <begin position="161"/>
        <end position="182"/>
    </location>
</feature>
<keyword evidence="5 6" id="KW-0472">Membrane</keyword>
<accession>A0A427M7D8</accession>
<keyword evidence="3 6" id="KW-0812">Transmembrane</keyword>
<feature type="transmembrane region" description="Helical" evidence="6">
    <location>
        <begin position="415"/>
        <end position="435"/>
    </location>
</feature>
<evidence type="ECO:0000256" key="4">
    <source>
        <dbReference type="ARBA" id="ARBA00022989"/>
    </source>
</evidence>
<dbReference type="GO" id="GO:0005886">
    <property type="term" value="C:plasma membrane"/>
    <property type="evidence" value="ECO:0007669"/>
    <property type="project" value="UniProtKB-SubCell"/>
</dbReference>
<feature type="transmembrane region" description="Helical" evidence="6">
    <location>
        <begin position="299"/>
        <end position="323"/>
    </location>
</feature>
<feature type="transmembrane region" description="Helical" evidence="6">
    <location>
        <begin position="94"/>
        <end position="114"/>
    </location>
</feature>
<evidence type="ECO:0000256" key="1">
    <source>
        <dbReference type="ARBA" id="ARBA00004651"/>
    </source>
</evidence>
<dbReference type="RefSeq" id="WP_125850854.1">
    <property type="nucleotide sequence ID" value="NZ_JACHXH010000041.1"/>
</dbReference>